<reference evidence="3 4" key="1">
    <citation type="submission" date="2018-05" db="EMBL/GenBank/DDBJ databases">
        <title>Complete Genome Sequence of Deinococcus sp. strain 17bor-2.</title>
        <authorList>
            <person name="Srinivasan S."/>
        </authorList>
    </citation>
    <scope>NUCLEOTIDE SEQUENCE [LARGE SCALE GENOMIC DNA]</scope>
    <source>
        <strain evidence="3 4">17bor-2</strain>
    </source>
</reference>
<dbReference type="SMART" id="SM00471">
    <property type="entry name" value="HDc"/>
    <property type="match status" value="1"/>
</dbReference>
<keyword evidence="4" id="KW-1185">Reference proteome</keyword>
<dbReference type="InterPro" id="IPR003607">
    <property type="entry name" value="HD/PDEase_dom"/>
</dbReference>
<dbReference type="SUPFAM" id="SSF109604">
    <property type="entry name" value="HD-domain/PDEase-like"/>
    <property type="match status" value="1"/>
</dbReference>
<dbReference type="PANTHER" id="PTHR46246">
    <property type="entry name" value="GUANOSINE-3',5'-BIS(DIPHOSPHATE) 3'-PYROPHOSPHOHYDROLASE MESH1"/>
    <property type="match status" value="1"/>
</dbReference>
<dbReference type="PANTHER" id="PTHR46246:SF1">
    <property type="entry name" value="GUANOSINE-3',5'-BIS(DIPHOSPHATE) 3'-PYROPHOSPHOHYDROLASE MESH1"/>
    <property type="match status" value="1"/>
</dbReference>
<dbReference type="OrthoDB" id="9802385at2"/>
<evidence type="ECO:0000256" key="1">
    <source>
        <dbReference type="SAM" id="Coils"/>
    </source>
</evidence>
<dbReference type="AlphaFoldDB" id="A0A2Z3JP03"/>
<gene>
    <name evidence="3" type="ORF">DKM44_05200</name>
</gene>
<evidence type="ECO:0000313" key="4">
    <source>
        <dbReference type="Proteomes" id="UP000245368"/>
    </source>
</evidence>
<dbReference type="Gene3D" id="1.10.3210.10">
    <property type="entry name" value="Hypothetical protein af1432"/>
    <property type="match status" value="1"/>
</dbReference>
<dbReference type="EMBL" id="CP029494">
    <property type="protein sequence ID" value="AWN24489.1"/>
    <property type="molecule type" value="Genomic_DNA"/>
</dbReference>
<evidence type="ECO:0000313" key="3">
    <source>
        <dbReference type="EMBL" id="AWN24489.1"/>
    </source>
</evidence>
<sequence length="219" mass="23781">MLTERFQDALLLAARWHAPQTRKGSGVPYLSHLLGVASLALEFGADEDEAIAALLHDALEDGPHNTGRTHADLRGEIVSRFGEGVARLVDAATDATPDPQGAKPDWATRKRTYLEHLPQAAVSGLLVSAADKLYNARTILVDLLGEGEAVFSRFTAGKAGTLQYYRLLADRYRRAAERPEVAARPRLLALFAELERTVAALEREVGVSEAEVRAYPALA</sequence>
<keyword evidence="1" id="KW-0175">Coiled coil</keyword>
<dbReference type="Proteomes" id="UP000245368">
    <property type="component" value="Chromosome"/>
</dbReference>
<dbReference type="InterPro" id="IPR052194">
    <property type="entry name" value="MESH1"/>
</dbReference>
<protein>
    <submittedName>
        <fullName evidence="3">Phosphohydrolase</fullName>
    </submittedName>
</protein>
<feature type="domain" description="HD/PDEase" evidence="2">
    <location>
        <begin position="25"/>
        <end position="145"/>
    </location>
</feature>
<organism evidence="3 4">
    <name type="scientific">Deinococcus irradiatisoli</name>
    <dbReference type="NCBI Taxonomy" id="2202254"/>
    <lineage>
        <taxon>Bacteria</taxon>
        <taxon>Thermotogati</taxon>
        <taxon>Deinococcota</taxon>
        <taxon>Deinococci</taxon>
        <taxon>Deinococcales</taxon>
        <taxon>Deinococcaceae</taxon>
        <taxon>Deinococcus</taxon>
    </lineage>
</organism>
<feature type="coiled-coil region" evidence="1">
    <location>
        <begin position="184"/>
        <end position="211"/>
    </location>
</feature>
<accession>A0A2Z3JP03</accession>
<dbReference type="GO" id="GO:0008893">
    <property type="term" value="F:guanosine-3',5'-bis(diphosphate) 3'-diphosphatase activity"/>
    <property type="evidence" value="ECO:0007669"/>
    <property type="project" value="TreeGrafter"/>
</dbReference>
<keyword evidence="3" id="KW-0378">Hydrolase</keyword>
<dbReference type="Pfam" id="PF13328">
    <property type="entry name" value="HD_4"/>
    <property type="match status" value="1"/>
</dbReference>
<evidence type="ECO:0000259" key="2">
    <source>
        <dbReference type="SMART" id="SM00471"/>
    </source>
</evidence>
<name>A0A2Z3JP03_9DEIO</name>
<proteinExistence type="predicted"/>
<dbReference type="KEGG" id="dez:DKM44_05200"/>